<evidence type="ECO:0000256" key="4">
    <source>
        <dbReference type="ARBA" id="ARBA00013244"/>
    </source>
</evidence>
<comment type="pathway">
    <text evidence="2">Lipid metabolism.</text>
</comment>
<dbReference type="Gene3D" id="3.30.559.10">
    <property type="entry name" value="Chloramphenicol acetyltransferase-like domain"/>
    <property type="match status" value="1"/>
</dbReference>
<feature type="domain" description="O-acyltransferase WSD1 C-terminal" evidence="12">
    <location>
        <begin position="316"/>
        <end position="452"/>
    </location>
</feature>
<gene>
    <name evidence="13" type="ORF">GCM10009844_41600</name>
</gene>
<evidence type="ECO:0000256" key="1">
    <source>
        <dbReference type="ARBA" id="ARBA00004771"/>
    </source>
</evidence>
<accession>A0ABN3A6E6</accession>
<dbReference type="SUPFAM" id="SSF52777">
    <property type="entry name" value="CoA-dependent acyltransferases"/>
    <property type="match status" value="2"/>
</dbReference>
<dbReference type="InterPro" id="IPR004255">
    <property type="entry name" value="O-acyltransferase_WSD1_N"/>
</dbReference>
<protein>
    <recommendedName>
        <fullName evidence="4">diacylglycerol O-acyltransferase</fullName>
        <ecNumber evidence="4">2.3.1.20</ecNumber>
    </recommendedName>
</protein>
<keyword evidence="7" id="KW-0319">Glycerol metabolism</keyword>
<organism evidence="13 14">
    <name type="scientific">Nocardioides koreensis</name>
    <dbReference type="NCBI Taxonomy" id="433651"/>
    <lineage>
        <taxon>Bacteria</taxon>
        <taxon>Bacillati</taxon>
        <taxon>Actinomycetota</taxon>
        <taxon>Actinomycetes</taxon>
        <taxon>Propionibacteriales</taxon>
        <taxon>Nocardioidaceae</taxon>
        <taxon>Nocardioides</taxon>
    </lineage>
</organism>
<keyword evidence="6" id="KW-0808">Transferase</keyword>
<keyword evidence="9" id="KW-0012">Acyltransferase</keyword>
<evidence type="ECO:0000313" key="14">
    <source>
        <dbReference type="Proteomes" id="UP001501771"/>
    </source>
</evidence>
<comment type="pathway">
    <text evidence="1">Glycerolipid metabolism; triacylglycerol biosynthesis.</text>
</comment>
<proteinExistence type="inferred from homology"/>
<evidence type="ECO:0000256" key="6">
    <source>
        <dbReference type="ARBA" id="ARBA00022679"/>
    </source>
</evidence>
<dbReference type="InterPro" id="IPR009721">
    <property type="entry name" value="O-acyltransferase_WSD1_C"/>
</dbReference>
<evidence type="ECO:0000313" key="13">
    <source>
        <dbReference type="EMBL" id="GAA2154983.1"/>
    </source>
</evidence>
<dbReference type="InterPro" id="IPR023213">
    <property type="entry name" value="CAT-like_dom_sf"/>
</dbReference>
<evidence type="ECO:0000259" key="12">
    <source>
        <dbReference type="Pfam" id="PF06974"/>
    </source>
</evidence>
<evidence type="ECO:0000256" key="2">
    <source>
        <dbReference type="ARBA" id="ARBA00005189"/>
    </source>
</evidence>
<dbReference type="Proteomes" id="UP001501771">
    <property type="component" value="Unassembled WGS sequence"/>
</dbReference>
<dbReference type="PANTHER" id="PTHR31650">
    <property type="entry name" value="O-ACYLTRANSFERASE (WSD1-LIKE) FAMILY PROTEIN"/>
    <property type="match status" value="1"/>
</dbReference>
<comment type="similarity">
    <text evidence="3">Belongs to the long-chain O-acyltransferase family.</text>
</comment>
<dbReference type="EMBL" id="BAAAQR010000016">
    <property type="protein sequence ID" value="GAA2154983.1"/>
    <property type="molecule type" value="Genomic_DNA"/>
</dbReference>
<evidence type="ECO:0000256" key="9">
    <source>
        <dbReference type="ARBA" id="ARBA00023315"/>
    </source>
</evidence>
<dbReference type="EC" id="2.3.1.20" evidence="4"/>
<dbReference type="Pfam" id="PF03007">
    <property type="entry name" value="WS_DGAT_cat"/>
    <property type="match status" value="1"/>
</dbReference>
<evidence type="ECO:0000256" key="5">
    <source>
        <dbReference type="ARBA" id="ARBA00022516"/>
    </source>
</evidence>
<dbReference type="Pfam" id="PF06974">
    <property type="entry name" value="WS_DGAT_C"/>
    <property type="match status" value="1"/>
</dbReference>
<feature type="domain" description="O-acyltransferase WSD1-like N-terminal" evidence="11">
    <location>
        <begin position="10"/>
        <end position="278"/>
    </location>
</feature>
<evidence type="ECO:0000256" key="7">
    <source>
        <dbReference type="ARBA" id="ARBA00022798"/>
    </source>
</evidence>
<evidence type="ECO:0000259" key="11">
    <source>
        <dbReference type="Pfam" id="PF03007"/>
    </source>
</evidence>
<comment type="catalytic activity">
    <reaction evidence="10">
        <text>an acyl-CoA + a 1,2-diacyl-sn-glycerol = a triacyl-sn-glycerol + CoA</text>
        <dbReference type="Rhea" id="RHEA:10868"/>
        <dbReference type="ChEBI" id="CHEBI:17815"/>
        <dbReference type="ChEBI" id="CHEBI:57287"/>
        <dbReference type="ChEBI" id="CHEBI:58342"/>
        <dbReference type="ChEBI" id="CHEBI:64615"/>
        <dbReference type="EC" id="2.3.1.20"/>
    </reaction>
</comment>
<dbReference type="RefSeq" id="WP_344157176.1">
    <property type="nucleotide sequence ID" value="NZ_BAAAQR010000016.1"/>
</dbReference>
<comment type="caution">
    <text evidence="13">The sequence shown here is derived from an EMBL/GenBank/DDBJ whole genome shotgun (WGS) entry which is preliminary data.</text>
</comment>
<keyword evidence="8" id="KW-0443">Lipid metabolism</keyword>
<evidence type="ECO:0000256" key="10">
    <source>
        <dbReference type="ARBA" id="ARBA00048109"/>
    </source>
</evidence>
<dbReference type="InterPro" id="IPR045034">
    <property type="entry name" value="O-acyltransferase_WSD1-like"/>
</dbReference>
<dbReference type="PANTHER" id="PTHR31650:SF1">
    <property type="entry name" value="WAX ESTER SYNTHASE_DIACYLGLYCEROL ACYLTRANSFERASE 4-RELATED"/>
    <property type="match status" value="1"/>
</dbReference>
<sequence>MAPPGAYMRATDAFAWHMERDPALRSTVVVLLWLDRAPSWDRFADRVDRMSRQMPSMRQRVVAAPVPLTNPRWTYDPHFDLRWHLRRVTAPKPRTRDTVLEMARQSAMDSFDRDRPLWEFTLVEGLHGGEAALVAKIHHSLTDGVGGMRLLTVLFDLQRRGTDLGEMPSAPAGEDMSIRAEVTDAVGAMAERAAHLARRGAGVAVPSLAHWVRHPVGSAMGATAMARSVYRTAAPISDTLSPVMRERAMVRRLATTEVPLAALRNAAETVGGTVNDAYLTAVTGALHHYHQRHDVEVESLRVTMPISIRSEDDLVWGNRITLQRLTLPVGEPDPGARMRMVHRAIQAARDEPSLPVTDAIAGGLNLLPSAYVGGVLKHVDFLASNVPGSPVPIYLAGSLVTGFFAFGPTIGASLNTTLISYRDRCLIGINIDTAAVPDPDVFLECLGESLDEVTDLGAVDETAAP</sequence>
<reference evidence="13 14" key="1">
    <citation type="journal article" date="2019" name="Int. J. Syst. Evol. Microbiol.">
        <title>The Global Catalogue of Microorganisms (GCM) 10K type strain sequencing project: providing services to taxonomists for standard genome sequencing and annotation.</title>
        <authorList>
            <consortium name="The Broad Institute Genomics Platform"/>
            <consortium name="The Broad Institute Genome Sequencing Center for Infectious Disease"/>
            <person name="Wu L."/>
            <person name="Ma J."/>
        </authorList>
    </citation>
    <scope>NUCLEOTIDE SEQUENCE [LARGE SCALE GENOMIC DNA]</scope>
    <source>
        <strain evidence="13 14">JCM 16022</strain>
    </source>
</reference>
<evidence type="ECO:0000256" key="3">
    <source>
        <dbReference type="ARBA" id="ARBA00009587"/>
    </source>
</evidence>
<name>A0ABN3A6E6_9ACTN</name>
<keyword evidence="5" id="KW-0444">Lipid biosynthesis</keyword>
<evidence type="ECO:0000256" key="8">
    <source>
        <dbReference type="ARBA" id="ARBA00023098"/>
    </source>
</evidence>
<keyword evidence="14" id="KW-1185">Reference proteome</keyword>